<name>A0AAX3V494_RHOER</name>
<feature type="domain" description="AB hydrolase-1" evidence="1">
    <location>
        <begin position="34"/>
        <end position="184"/>
    </location>
</feature>
<gene>
    <name evidence="2" type="ORF">QIE55_23365</name>
</gene>
<dbReference type="SUPFAM" id="SSF53474">
    <property type="entry name" value="alpha/beta-Hydrolases"/>
    <property type="match status" value="1"/>
</dbReference>
<dbReference type="GO" id="GO:0016020">
    <property type="term" value="C:membrane"/>
    <property type="evidence" value="ECO:0007669"/>
    <property type="project" value="TreeGrafter"/>
</dbReference>
<dbReference type="GO" id="GO:0016787">
    <property type="term" value="F:hydrolase activity"/>
    <property type="evidence" value="ECO:0007669"/>
    <property type="project" value="UniProtKB-KW"/>
</dbReference>
<protein>
    <submittedName>
        <fullName evidence="2">Alpha/beta fold hydrolase</fullName>
    </submittedName>
</protein>
<dbReference type="InterPro" id="IPR000073">
    <property type="entry name" value="AB_hydrolase_1"/>
</dbReference>
<dbReference type="AlphaFoldDB" id="A0AAX3V494"/>
<accession>A0AAX3V494</accession>
<dbReference type="Pfam" id="PF00561">
    <property type="entry name" value="Abhydrolase_1"/>
    <property type="match status" value="1"/>
</dbReference>
<dbReference type="Gene3D" id="3.40.50.1820">
    <property type="entry name" value="alpha/beta hydrolase"/>
    <property type="match status" value="1"/>
</dbReference>
<dbReference type="RefSeq" id="WP_308371123.1">
    <property type="nucleotide sequence ID" value="NZ_CP124545.1"/>
</dbReference>
<evidence type="ECO:0000313" key="2">
    <source>
        <dbReference type="EMBL" id="WGV48450.2"/>
    </source>
</evidence>
<proteinExistence type="predicted"/>
<reference evidence="2" key="1">
    <citation type="submission" date="2023-08" db="EMBL/GenBank/DDBJ databases">
        <title>Isolation and Characterization of Rhodococcus erythropolis MGMM8.</title>
        <authorList>
            <person name="Diabankana R.G.C."/>
            <person name="Afordoanyi D.M."/>
            <person name="Validov S.Z."/>
        </authorList>
    </citation>
    <scope>NUCLEOTIDE SEQUENCE</scope>
    <source>
        <strain evidence="2">MGMM8</strain>
    </source>
</reference>
<dbReference type="PANTHER" id="PTHR43798:SF33">
    <property type="entry name" value="HYDROLASE, PUTATIVE (AFU_ORTHOLOGUE AFUA_2G14860)-RELATED"/>
    <property type="match status" value="1"/>
</dbReference>
<dbReference type="EMBL" id="CP124545">
    <property type="protein sequence ID" value="WGV48450.2"/>
    <property type="molecule type" value="Genomic_DNA"/>
</dbReference>
<dbReference type="Proteomes" id="UP001230933">
    <property type="component" value="Chromosome"/>
</dbReference>
<evidence type="ECO:0000313" key="3">
    <source>
        <dbReference type="Proteomes" id="UP001230933"/>
    </source>
</evidence>
<dbReference type="PRINTS" id="PR00111">
    <property type="entry name" value="ABHYDROLASE"/>
</dbReference>
<keyword evidence="2" id="KW-0378">Hydrolase</keyword>
<dbReference type="InterPro" id="IPR029058">
    <property type="entry name" value="AB_hydrolase_fold"/>
</dbReference>
<evidence type="ECO:0000259" key="1">
    <source>
        <dbReference type="Pfam" id="PF00561"/>
    </source>
</evidence>
<dbReference type="PANTHER" id="PTHR43798">
    <property type="entry name" value="MONOACYLGLYCEROL LIPASE"/>
    <property type="match status" value="1"/>
</dbReference>
<sequence length="197" mass="20992">MIVSASRTDAFIEWRTAVVDSRPVDFGVGGHGETVLFLHGWGLSPRAYGSALAAVVHRGSRVIAPALPGLGGTAELDRADRNFEGYAAWVTRFLDAAGVTGPVTVVGHSFGGGVATAVARDFPTRVSRLVLVNSVGGGVWSSAGGQERPIRERPWWNWCGSAMVEAAESVHARRIPQFRLDESARCLLSCCGELMIM</sequence>
<organism evidence="2 3">
    <name type="scientific">Rhodococcus erythropolis</name>
    <name type="common">Arthrobacter picolinophilus</name>
    <dbReference type="NCBI Taxonomy" id="1833"/>
    <lineage>
        <taxon>Bacteria</taxon>
        <taxon>Bacillati</taxon>
        <taxon>Actinomycetota</taxon>
        <taxon>Actinomycetes</taxon>
        <taxon>Mycobacteriales</taxon>
        <taxon>Nocardiaceae</taxon>
        <taxon>Rhodococcus</taxon>
        <taxon>Rhodococcus erythropolis group</taxon>
    </lineage>
</organism>
<dbReference type="InterPro" id="IPR050266">
    <property type="entry name" value="AB_hydrolase_sf"/>
</dbReference>